<evidence type="ECO:0000313" key="5">
    <source>
        <dbReference type="Proteomes" id="UP000275078"/>
    </source>
</evidence>
<gene>
    <name evidence="4" type="ORF">BJ508DRAFT_245019</name>
</gene>
<dbReference type="InterPro" id="IPR036282">
    <property type="entry name" value="Glutathione-S-Trfase_C_sf"/>
</dbReference>
<dbReference type="Pfam" id="PF13410">
    <property type="entry name" value="GST_C_2"/>
    <property type="match status" value="1"/>
</dbReference>
<organism evidence="4 5">
    <name type="scientific">Ascobolus immersus RN42</name>
    <dbReference type="NCBI Taxonomy" id="1160509"/>
    <lineage>
        <taxon>Eukaryota</taxon>
        <taxon>Fungi</taxon>
        <taxon>Dikarya</taxon>
        <taxon>Ascomycota</taxon>
        <taxon>Pezizomycotina</taxon>
        <taxon>Pezizomycetes</taxon>
        <taxon>Pezizales</taxon>
        <taxon>Ascobolaceae</taxon>
        <taxon>Ascobolus</taxon>
    </lineage>
</organism>
<dbReference type="SFLD" id="SFLDS00019">
    <property type="entry name" value="Glutathione_Transferase_(cytos"/>
    <property type="match status" value="1"/>
</dbReference>
<dbReference type="Pfam" id="PF13417">
    <property type="entry name" value="GST_N_3"/>
    <property type="match status" value="1"/>
</dbReference>
<comment type="similarity">
    <text evidence="1">Belongs to the GST superfamily.</text>
</comment>
<reference evidence="4 5" key="1">
    <citation type="journal article" date="2018" name="Nat. Ecol. Evol.">
        <title>Pezizomycetes genomes reveal the molecular basis of ectomycorrhizal truffle lifestyle.</title>
        <authorList>
            <person name="Murat C."/>
            <person name="Payen T."/>
            <person name="Noel B."/>
            <person name="Kuo A."/>
            <person name="Morin E."/>
            <person name="Chen J."/>
            <person name="Kohler A."/>
            <person name="Krizsan K."/>
            <person name="Balestrini R."/>
            <person name="Da Silva C."/>
            <person name="Montanini B."/>
            <person name="Hainaut M."/>
            <person name="Levati E."/>
            <person name="Barry K.W."/>
            <person name="Belfiori B."/>
            <person name="Cichocki N."/>
            <person name="Clum A."/>
            <person name="Dockter R.B."/>
            <person name="Fauchery L."/>
            <person name="Guy J."/>
            <person name="Iotti M."/>
            <person name="Le Tacon F."/>
            <person name="Lindquist E.A."/>
            <person name="Lipzen A."/>
            <person name="Malagnac F."/>
            <person name="Mello A."/>
            <person name="Molinier V."/>
            <person name="Miyauchi S."/>
            <person name="Poulain J."/>
            <person name="Riccioni C."/>
            <person name="Rubini A."/>
            <person name="Sitrit Y."/>
            <person name="Splivallo R."/>
            <person name="Traeger S."/>
            <person name="Wang M."/>
            <person name="Zifcakova L."/>
            <person name="Wipf D."/>
            <person name="Zambonelli A."/>
            <person name="Paolocci F."/>
            <person name="Nowrousian M."/>
            <person name="Ottonello S."/>
            <person name="Baldrian P."/>
            <person name="Spatafora J.W."/>
            <person name="Henrissat B."/>
            <person name="Nagy L.G."/>
            <person name="Aury J.M."/>
            <person name="Wincker P."/>
            <person name="Grigoriev I.V."/>
            <person name="Bonfante P."/>
            <person name="Martin F.M."/>
        </authorList>
    </citation>
    <scope>NUCLEOTIDE SEQUENCE [LARGE SCALE GENOMIC DNA]</scope>
    <source>
        <strain evidence="4 5">RN42</strain>
    </source>
</reference>
<proteinExistence type="inferred from homology"/>
<sequence>MSSTEVTSSDKLVLYTGFFSSPPSRKIVILLDELNVPYEKKTVALQNGEHFQPWFKEISPRSKVPVLVTPHLPQPLLESGAIHDHIIQRYDTDHKFSFAPGTPEEALQTQWLYFAAATMNSNQVAAYFFRVQVKADWEYVELQLASERKRLELGDAESVWLVGGRYSVADISVWAQLAFVDVMATVEWKTWGFKEVERWYEAILSRDGVKKGQ</sequence>
<dbReference type="SUPFAM" id="SSF52833">
    <property type="entry name" value="Thioredoxin-like"/>
    <property type="match status" value="1"/>
</dbReference>
<feature type="domain" description="GST N-terminal" evidence="2">
    <location>
        <begin position="11"/>
        <end position="94"/>
    </location>
</feature>
<dbReference type="SFLD" id="SFLDG00358">
    <property type="entry name" value="Main_(cytGST)"/>
    <property type="match status" value="1"/>
</dbReference>
<dbReference type="PROSITE" id="PS50405">
    <property type="entry name" value="GST_CTER"/>
    <property type="match status" value="1"/>
</dbReference>
<evidence type="ECO:0000259" key="3">
    <source>
        <dbReference type="PROSITE" id="PS50405"/>
    </source>
</evidence>
<feature type="domain" description="GST C-terminal" evidence="3">
    <location>
        <begin position="101"/>
        <end position="213"/>
    </location>
</feature>
<dbReference type="PANTHER" id="PTHR44051">
    <property type="entry name" value="GLUTATHIONE S-TRANSFERASE-RELATED"/>
    <property type="match status" value="1"/>
</dbReference>
<evidence type="ECO:0000256" key="1">
    <source>
        <dbReference type="ARBA" id="ARBA00007409"/>
    </source>
</evidence>
<dbReference type="Proteomes" id="UP000275078">
    <property type="component" value="Unassembled WGS sequence"/>
</dbReference>
<dbReference type="Gene3D" id="1.20.1050.130">
    <property type="match status" value="1"/>
</dbReference>
<dbReference type="PANTHER" id="PTHR44051:SF8">
    <property type="entry name" value="GLUTATHIONE S-TRANSFERASE GSTA"/>
    <property type="match status" value="1"/>
</dbReference>
<accession>A0A3N4HCR1</accession>
<dbReference type="OrthoDB" id="422574at2759"/>
<dbReference type="PROSITE" id="PS50404">
    <property type="entry name" value="GST_NTER"/>
    <property type="match status" value="1"/>
</dbReference>
<dbReference type="AlphaFoldDB" id="A0A3N4HCR1"/>
<keyword evidence="5" id="KW-1185">Reference proteome</keyword>
<dbReference type="InterPro" id="IPR040079">
    <property type="entry name" value="Glutathione_S-Trfase"/>
</dbReference>
<dbReference type="STRING" id="1160509.A0A3N4HCR1"/>
<evidence type="ECO:0000313" key="4">
    <source>
        <dbReference type="EMBL" id="RPA72105.1"/>
    </source>
</evidence>
<dbReference type="EMBL" id="ML119879">
    <property type="protein sequence ID" value="RPA72105.1"/>
    <property type="molecule type" value="Genomic_DNA"/>
</dbReference>
<dbReference type="InterPro" id="IPR036249">
    <property type="entry name" value="Thioredoxin-like_sf"/>
</dbReference>
<dbReference type="InterPro" id="IPR004045">
    <property type="entry name" value="Glutathione_S-Trfase_N"/>
</dbReference>
<name>A0A3N4HCR1_ASCIM</name>
<dbReference type="SUPFAM" id="SSF47616">
    <property type="entry name" value="GST C-terminal domain-like"/>
    <property type="match status" value="1"/>
</dbReference>
<dbReference type="InterPro" id="IPR010987">
    <property type="entry name" value="Glutathione-S-Trfase_C-like"/>
</dbReference>
<evidence type="ECO:0000259" key="2">
    <source>
        <dbReference type="PROSITE" id="PS50404"/>
    </source>
</evidence>
<protein>
    <submittedName>
        <fullName evidence="4">Thioredoxin-like protein</fullName>
    </submittedName>
</protein>